<evidence type="ECO:0000256" key="1">
    <source>
        <dbReference type="SAM" id="MobiDB-lite"/>
    </source>
</evidence>
<keyword evidence="2" id="KW-0472">Membrane</keyword>
<evidence type="ECO:0000313" key="5">
    <source>
        <dbReference type="Proteomes" id="UP000664132"/>
    </source>
</evidence>
<name>A0A8H7W278_9HELO</name>
<organism evidence="4 5">
    <name type="scientific">Cadophora malorum</name>
    <dbReference type="NCBI Taxonomy" id="108018"/>
    <lineage>
        <taxon>Eukaryota</taxon>
        <taxon>Fungi</taxon>
        <taxon>Dikarya</taxon>
        <taxon>Ascomycota</taxon>
        <taxon>Pezizomycotina</taxon>
        <taxon>Leotiomycetes</taxon>
        <taxon>Helotiales</taxon>
        <taxon>Ploettnerulaceae</taxon>
        <taxon>Cadophora</taxon>
    </lineage>
</organism>
<dbReference type="SUPFAM" id="SSF49899">
    <property type="entry name" value="Concanavalin A-like lectins/glucanases"/>
    <property type="match status" value="1"/>
</dbReference>
<keyword evidence="2" id="KW-0812">Transmembrane</keyword>
<sequence length="446" mass="50096">MRKFVVPDHSRAGSTFTTTSQATSNVNSPNPFATPPASIFGANSGYQYSESAGSKYFRSRRIRKDDAGHEPPTFKKDPKEKWLCIIPMLGLFTGIAITGVMIYLKIGRLATYNYCHVLDDDFSSGVLNKNIWQAENEVGGYGNGQFEQTTGDEENVFIKDGFLHLKPTLQDEKLIVMNNVINLTATGLCTSNLWNNCVASTNITNGTIVPPVRSARLNTKLGATIKYGRVEVRAKIPKGDWLWPAIWMMPVTETYGAWPASGEIDIMESRGNNHSYSLGGNDVVSSALHWGPNPANDAYRHTANFKHSLHSEYGDAFHTFGLEWSEKYLFTYVDTRLLQVSYNTFKKPFWKQGGFPVATPEGIRLVDPWTQTGRPQTPFDQDFYLIINVAVGGSNGWFQDGRDGKPWVDASPTARTDFWNARNKWLPTWEKSGEMLVDRVQMWQQC</sequence>
<gene>
    <name evidence="4" type="ORF">IFR04_014441</name>
</gene>
<reference evidence="4" key="1">
    <citation type="submission" date="2021-02" db="EMBL/GenBank/DDBJ databases">
        <title>Genome sequence Cadophora malorum strain M34.</title>
        <authorList>
            <person name="Stefanovic E."/>
            <person name="Vu D."/>
            <person name="Scully C."/>
            <person name="Dijksterhuis J."/>
            <person name="Roader J."/>
            <person name="Houbraken J."/>
        </authorList>
    </citation>
    <scope>NUCLEOTIDE SEQUENCE</scope>
    <source>
        <strain evidence="4">M34</strain>
    </source>
</reference>
<dbReference type="Pfam" id="PF00722">
    <property type="entry name" value="Glyco_hydro_16"/>
    <property type="match status" value="1"/>
</dbReference>
<dbReference type="OrthoDB" id="4781at2759"/>
<dbReference type="PANTHER" id="PTHR10963">
    <property type="entry name" value="GLYCOSYL HYDROLASE-RELATED"/>
    <property type="match status" value="1"/>
</dbReference>
<proteinExistence type="predicted"/>
<comment type="caution">
    <text evidence="4">The sequence shown here is derived from an EMBL/GenBank/DDBJ whole genome shotgun (WGS) entry which is preliminary data.</text>
</comment>
<feature type="compositionally biased region" description="Polar residues" evidence="1">
    <location>
        <begin position="12"/>
        <end position="29"/>
    </location>
</feature>
<evidence type="ECO:0000259" key="3">
    <source>
        <dbReference type="PROSITE" id="PS51762"/>
    </source>
</evidence>
<dbReference type="InterPro" id="IPR000757">
    <property type="entry name" value="Beta-glucanase-like"/>
</dbReference>
<dbReference type="InterPro" id="IPR013320">
    <property type="entry name" value="ConA-like_dom_sf"/>
</dbReference>
<accession>A0A8H7W278</accession>
<feature type="compositionally biased region" description="Basic and acidic residues" evidence="1">
    <location>
        <begin position="1"/>
        <end position="11"/>
    </location>
</feature>
<feature type="domain" description="GH16" evidence="3">
    <location>
        <begin position="72"/>
        <end position="446"/>
    </location>
</feature>
<keyword evidence="5" id="KW-1185">Reference proteome</keyword>
<keyword evidence="2" id="KW-1133">Transmembrane helix</keyword>
<dbReference type="GO" id="GO:0004553">
    <property type="term" value="F:hydrolase activity, hydrolyzing O-glycosyl compounds"/>
    <property type="evidence" value="ECO:0007669"/>
    <property type="project" value="InterPro"/>
</dbReference>
<dbReference type="AlphaFoldDB" id="A0A8H7W278"/>
<dbReference type="FunFam" id="2.60.120.200:FF:000178">
    <property type="entry name" value="Glycoside hydrolase family 16 protein"/>
    <property type="match status" value="1"/>
</dbReference>
<dbReference type="Proteomes" id="UP000664132">
    <property type="component" value="Unassembled WGS sequence"/>
</dbReference>
<evidence type="ECO:0000256" key="2">
    <source>
        <dbReference type="SAM" id="Phobius"/>
    </source>
</evidence>
<protein>
    <recommendedName>
        <fullName evidence="3">GH16 domain-containing protein</fullName>
    </recommendedName>
</protein>
<feature type="transmembrane region" description="Helical" evidence="2">
    <location>
        <begin position="82"/>
        <end position="104"/>
    </location>
</feature>
<dbReference type="Gene3D" id="2.60.120.200">
    <property type="match status" value="1"/>
</dbReference>
<dbReference type="InterPro" id="IPR050546">
    <property type="entry name" value="Glycosyl_Hydrlase_16"/>
</dbReference>
<dbReference type="EMBL" id="JAFJYH010000379">
    <property type="protein sequence ID" value="KAG4412422.1"/>
    <property type="molecule type" value="Genomic_DNA"/>
</dbReference>
<dbReference type="PANTHER" id="PTHR10963:SF62">
    <property type="entry name" value="GLUCAN 1,3-BETA-GLUCOSIDASE"/>
    <property type="match status" value="1"/>
</dbReference>
<dbReference type="PROSITE" id="PS51762">
    <property type="entry name" value="GH16_2"/>
    <property type="match status" value="1"/>
</dbReference>
<evidence type="ECO:0000313" key="4">
    <source>
        <dbReference type="EMBL" id="KAG4412422.1"/>
    </source>
</evidence>
<feature type="region of interest" description="Disordered" evidence="1">
    <location>
        <begin position="1"/>
        <end position="29"/>
    </location>
</feature>
<dbReference type="GO" id="GO:0005975">
    <property type="term" value="P:carbohydrate metabolic process"/>
    <property type="evidence" value="ECO:0007669"/>
    <property type="project" value="InterPro"/>
</dbReference>